<protein>
    <submittedName>
        <fullName evidence="2">Uncharacterized protein</fullName>
    </submittedName>
</protein>
<keyword evidence="3" id="KW-1185">Reference proteome</keyword>
<feature type="compositionally biased region" description="Basic and acidic residues" evidence="1">
    <location>
        <begin position="1"/>
        <end position="17"/>
    </location>
</feature>
<proteinExistence type="predicted"/>
<gene>
    <name evidence="2" type="ORF">FA13DRAFT_1741318</name>
</gene>
<evidence type="ECO:0000313" key="3">
    <source>
        <dbReference type="Proteomes" id="UP000298030"/>
    </source>
</evidence>
<evidence type="ECO:0000313" key="2">
    <source>
        <dbReference type="EMBL" id="TEB22030.1"/>
    </source>
</evidence>
<feature type="region of interest" description="Disordered" evidence="1">
    <location>
        <begin position="1"/>
        <end position="129"/>
    </location>
</feature>
<dbReference type="AlphaFoldDB" id="A0A4Y7SJG9"/>
<organism evidence="2 3">
    <name type="scientific">Coprinellus micaceus</name>
    <name type="common">Glistening ink-cap mushroom</name>
    <name type="synonym">Coprinus micaceus</name>
    <dbReference type="NCBI Taxonomy" id="71717"/>
    <lineage>
        <taxon>Eukaryota</taxon>
        <taxon>Fungi</taxon>
        <taxon>Dikarya</taxon>
        <taxon>Basidiomycota</taxon>
        <taxon>Agaricomycotina</taxon>
        <taxon>Agaricomycetes</taxon>
        <taxon>Agaricomycetidae</taxon>
        <taxon>Agaricales</taxon>
        <taxon>Agaricineae</taxon>
        <taxon>Psathyrellaceae</taxon>
        <taxon>Coprinellus</taxon>
    </lineage>
</organism>
<sequence length="129" mass="14701">MTKTESTGERTDKRTGRANETPTQSQTEIFADMFRGGYDVNAFEKNGTRNARNRRAEGKPTQRNARKRVVAPPGQNATKIEQVLKNVKRRSPHQLERSRRTPVRTLSSLPFPARPSPRPSPNYRQGTRN</sequence>
<evidence type="ECO:0000256" key="1">
    <source>
        <dbReference type="SAM" id="MobiDB-lite"/>
    </source>
</evidence>
<feature type="non-terminal residue" evidence="2">
    <location>
        <position position="129"/>
    </location>
</feature>
<dbReference type="EMBL" id="QPFP01000098">
    <property type="protein sequence ID" value="TEB22030.1"/>
    <property type="molecule type" value="Genomic_DNA"/>
</dbReference>
<comment type="caution">
    <text evidence="2">The sequence shown here is derived from an EMBL/GenBank/DDBJ whole genome shotgun (WGS) entry which is preliminary data.</text>
</comment>
<feature type="compositionally biased region" description="Polar residues" evidence="1">
    <location>
        <begin position="18"/>
        <end position="28"/>
    </location>
</feature>
<accession>A0A4Y7SJG9</accession>
<dbReference type="Proteomes" id="UP000298030">
    <property type="component" value="Unassembled WGS sequence"/>
</dbReference>
<reference evidence="2 3" key="1">
    <citation type="journal article" date="2019" name="Nat. Ecol. Evol.">
        <title>Megaphylogeny resolves global patterns of mushroom evolution.</title>
        <authorList>
            <person name="Varga T."/>
            <person name="Krizsan K."/>
            <person name="Foldi C."/>
            <person name="Dima B."/>
            <person name="Sanchez-Garcia M."/>
            <person name="Sanchez-Ramirez S."/>
            <person name="Szollosi G.J."/>
            <person name="Szarkandi J.G."/>
            <person name="Papp V."/>
            <person name="Albert L."/>
            <person name="Andreopoulos W."/>
            <person name="Angelini C."/>
            <person name="Antonin V."/>
            <person name="Barry K.W."/>
            <person name="Bougher N.L."/>
            <person name="Buchanan P."/>
            <person name="Buyck B."/>
            <person name="Bense V."/>
            <person name="Catcheside P."/>
            <person name="Chovatia M."/>
            <person name="Cooper J."/>
            <person name="Damon W."/>
            <person name="Desjardin D."/>
            <person name="Finy P."/>
            <person name="Geml J."/>
            <person name="Haridas S."/>
            <person name="Hughes K."/>
            <person name="Justo A."/>
            <person name="Karasinski D."/>
            <person name="Kautmanova I."/>
            <person name="Kiss B."/>
            <person name="Kocsube S."/>
            <person name="Kotiranta H."/>
            <person name="LaButti K.M."/>
            <person name="Lechner B.E."/>
            <person name="Liimatainen K."/>
            <person name="Lipzen A."/>
            <person name="Lukacs Z."/>
            <person name="Mihaltcheva S."/>
            <person name="Morgado L.N."/>
            <person name="Niskanen T."/>
            <person name="Noordeloos M.E."/>
            <person name="Ohm R.A."/>
            <person name="Ortiz-Santana B."/>
            <person name="Ovrebo C."/>
            <person name="Racz N."/>
            <person name="Riley R."/>
            <person name="Savchenko A."/>
            <person name="Shiryaev A."/>
            <person name="Soop K."/>
            <person name="Spirin V."/>
            <person name="Szebenyi C."/>
            <person name="Tomsovsky M."/>
            <person name="Tulloss R.E."/>
            <person name="Uehling J."/>
            <person name="Grigoriev I.V."/>
            <person name="Vagvolgyi C."/>
            <person name="Papp T."/>
            <person name="Martin F.M."/>
            <person name="Miettinen O."/>
            <person name="Hibbett D.S."/>
            <person name="Nagy L.G."/>
        </authorList>
    </citation>
    <scope>NUCLEOTIDE SEQUENCE [LARGE SCALE GENOMIC DNA]</scope>
    <source>
        <strain evidence="2 3">FP101781</strain>
    </source>
</reference>
<name>A0A4Y7SJG9_COPMI</name>